<reference evidence="7" key="1">
    <citation type="submission" date="2023-06" db="EMBL/GenBank/DDBJ databases">
        <title>Identification and characterization of horizontal gene transfer across gut microbiota members of farm animals based on homology search.</title>
        <authorList>
            <person name="Zeman M."/>
            <person name="Kubasova T."/>
            <person name="Jahodarova E."/>
            <person name="Nykrynova M."/>
            <person name="Rychlik I."/>
        </authorList>
    </citation>
    <scope>NUCLEOTIDE SEQUENCE [LARGE SCALE GENOMIC DNA]</scope>
    <source>
        <strain evidence="7">ET341</strain>
    </source>
</reference>
<dbReference type="RefSeq" id="WP_289528182.1">
    <property type="nucleotide sequence ID" value="NZ_JAUDCK010000051.1"/>
</dbReference>
<keyword evidence="7" id="KW-1185">Reference proteome</keyword>
<protein>
    <submittedName>
        <fullName evidence="6">LacI family DNA-binding transcriptional regulator</fullName>
    </submittedName>
</protein>
<evidence type="ECO:0000256" key="4">
    <source>
        <dbReference type="ARBA" id="ARBA00023163"/>
    </source>
</evidence>
<dbReference type="EMBL" id="JAUDCK010000051">
    <property type="protein sequence ID" value="MDM8196737.1"/>
    <property type="molecule type" value="Genomic_DNA"/>
</dbReference>
<feature type="domain" description="HTH lacI-type" evidence="5">
    <location>
        <begin position="4"/>
        <end position="59"/>
    </location>
</feature>
<keyword evidence="1" id="KW-0678">Repressor</keyword>
<keyword evidence="3 6" id="KW-0238">DNA-binding</keyword>
<dbReference type="Gene3D" id="3.40.50.2300">
    <property type="match status" value="2"/>
</dbReference>
<dbReference type="InterPro" id="IPR010982">
    <property type="entry name" value="Lambda_DNA-bd_dom_sf"/>
</dbReference>
<evidence type="ECO:0000256" key="1">
    <source>
        <dbReference type="ARBA" id="ARBA00022491"/>
    </source>
</evidence>
<organism evidence="6 7">
    <name type="scientific">Massilimicrobiota timonensis</name>
    <dbReference type="NCBI Taxonomy" id="1776392"/>
    <lineage>
        <taxon>Bacteria</taxon>
        <taxon>Bacillati</taxon>
        <taxon>Bacillota</taxon>
        <taxon>Erysipelotrichia</taxon>
        <taxon>Erysipelotrichales</taxon>
        <taxon>Erysipelotrichaceae</taxon>
        <taxon>Massilimicrobiota</taxon>
    </lineage>
</organism>
<dbReference type="GO" id="GO:0003677">
    <property type="term" value="F:DNA binding"/>
    <property type="evidence" value="ECO:0007669"/>
    <property type="project" value="UniProtKB-KW"/>
</dbReference>
<gene>
    <name evidence="6" type="ORF">QUV98_10455</name>
</gene>
<proteinExistence type="predicted"/>
<dbReference type="InterPro" id="IPR028082">
    <property type="entry name" value="Peripla_BP_I"/>
</dbReference>
<evidence type="ECO:0000313" key="7">
    <source>
        <dbReference type="Proteomes" id="UP001529275"/>
    </source>
</evidence>
<dbReference type="PROSITE" id="PS50932">
    <property type="entry name" value="HTH_LACI_2"/>
    <property type="match status" value="1"/>
</dbReference>
<dbReference type="SMART" id="SM00354">
    <property type="entry name" value="HTH_LACI"/>
    <property type="match status" value="1"/>
</dbReference>
<evidence type="ECO:0000259" key="5">
    <source>
        <dbReference type="PROSITE" id="PS50932"/>
    </source>
</evidence>
<accession>A0ABT7UMJ0</accession>
<dbReference type="CDD" id="cd01392">
    <property type="entry name" value="HTH_LacI"/>
    <property type="match status" value="1"/>
</dbReference>
<dbReference type="SUPFAM" id="SSF53822">
    <property type="entry name" value="Periplasmic binding protein-like I"/>
    <property type="match status" value="1"/>
</dbReference>
<keyword evidence="2" id="KW-0805">Transcription regulation</keyword>
<evidence type="ECO:0000256" key="2">
    <source>
        <dbReference type="ARBA" id="ARBA00023015"/>
    </source>
</evidence>
<dbReference type="InterPro" id="IPR000843">
    <property type="entry name" value="HTH_LacI"/>
</dbReference>
<keyword evidence="4" id="KW-0804">Transcription</keyword>
<dbReference type="Proteomes" id="UP001529275">
    <property type="component" value="Unassembled WGS sequence"/>
</dbReference>
<dbReference type="SUPFAM" id="SSF47413">
    <property type="entry name" value="lambda repressor-like DNA-binding domains"/>
    <property type="match status" value="1"/>
</dbReference>
<evidence type="ECO:0000256" key="3">
    <source>
        <dbReference type="ARBA" id="ARBA00023125"/>
    </source>
</evidence>
<sequence length="334" mass="38883">MSKTTMKDIAEKLNISINAVSLALNDKEGVSQELRMQVLELAVTMGYSQKKLNAKSILKNKTICVMIENKKKNDKYYYLDILQNLKKEANIFGYRILEEYYSLDHFIIPQCISEQHIAGIIILGKISQEMIYQLKLYTQHILCVNHSIPYMNINYIITNDFLGGYLSCAHLIKQGCRNIGFIGDIEKSSNFKQRFYGYRQCMINHFHPKKYELIYLTKGIEQAVLNNDYQYIQKMLLTYRKMPEAFVCVNDRNAAIVIKALQYNGYKVPQNIKIIGFDNMEFSSHMTPSLSTLEVNRQIIAKKSIKRIHEMIHENTIPETIMLSPYIIERQSTQ</sequence>
<comment type="caution">
    <text evidence="6">The sequence shown here is derived from an EMBL/GenBank/DDBJ whole genome shotgun (WGS) entry which is preliminary data.</text>
</comment>
<dbReference type="Pfam" id="PF00356">
    <property type="entry name" value="LacI"/>
    <property type="match status" value="1"/>
</dbReference>
<dbReference type="PANTHER" id="PTHR30146:SF148">
    <property type="entry name" value="HTH-TYPE TRANSCRIPTIONAL REPRESSOR PURR-RELATED"/>
    <property type="match status" value="1"/>
</dbReference>
<dbReference type="Gene3D" id="1.10.260.40">
    <property type="entry name" value="lambda repressor-like DNA-binding domains"/>
    <property type="match status" value="1"/>
</dbReference>
<dbReference type="Pfam" id="PF13377">
    <property type="entry name" value="Peripla_BP_3"/>
    <property type="match status" value="1"/>
</dbReference>
<dbReference type="PANTHER" id="PTHR30146">
    <property type="entry name" value="LACI-RELATED TRANSCRIPTIONAL REPRESSOR"/>
    <property type="match status" value="1"/>
</dbReference>
<name>A0ABT7UMJ0_9FIRM</name>
<evidence type="ECO:0000313" key="6">
    <source>
        <dbReference type="EMBL" id="MDM8196737.1"/>
    </source>
</evidence>
<dbReference type="InterPro" id="IPR046335">
    <property type="entry name" value="LacI/GalR-like_sensor"/>
</dbReference>